<keyword evidence="2" id="KW-0012">Acyltransferase</keyword>
<dbReference type="SUPFAM" id="SSF55729">
    <property type="entry name" value="Acyl-CoA N-acyltransferases (Nat)"/>
    <property type="match status" value="2"/>
</dbReference>
<dbReference type="AlphaFoldDB" id="A0A238YL65"/>
<gene>
    <name evidence="5" type="ORF">SAMN06272737_12111</name>
</gene>
<feature type="compositionally biased region" description="Polar residues" evidence="3">
    <location>
        <begin position="8"/>
        <end position="24"/>
    </location>
</feature>
<dbReference type="GO" id="GO:0016747">
    <property type="term" value="F:acyltransferase activity, transferring groups other than amino-acyl groups"/>
    <property type="evidence" value="ECO:0007669"/>
    <property type="project" value="InterPro"/>
</dbReference>
<dbReference type="InterPro" id="IPR016181">
    <property type="entry name" value="Acyl_CoA_acyltransferase"/>
</dbReference>
<evidence type="ECO:0000256" key="1">
    <source>
        <dbReference type="ARBA" id="ARBA00022679"/>
    </source>
</evidence>
<reference evidence="5 6" key="1">
    <citation type="submission" date="2017-06" db="EMBL/GenBank/DDBJ databases">
        <authorList>
            <person name="Kim H.J."/>
            <person name="Triplett B.A."/>
        </authorList>
    </citation>
    <scope>NUCLEOTIDE SEQUENCE [LARGE SCALE GENOMIC DNA]</scope>
    <source>
        <strain evidence="5 6">DSM 44272</strain>
    </source>
</reference>
<dbReference type="EMBL" id="FZNO01000021">
    <property type="protein sequence ID" value="SNR71905.1"/>
    <property type="molecule type" value="Genomic_DNA"/>
</dbReference>
<evidence type="ECO:0000256" key="3">
    <source>
        <dbReference type="SAM" id="MobiDB-lite"/>
    </source>
</evidence>
<evidence type="ECO:0000256" key="2">
    <source>
        <dbReference type="ARBA" id="ARBA00023315"/>
    </source>
</evidence>
<dbReference type="PANTHER" id="PTHR43877">
    <property type="entry name" value="AMINOALKYLPHOSPHONATE N-ACETYLTRANSFERASE-RELATED-RELATED"/>
    <property type="match status" value="1"/>
</dbReference>
<keyword evidence="6" id="KW-1185">Reference proteome</keyword>
<evidence type="ECO:0000259" key="4">
    <source>
        <dbReference type="PROSITE" id="PS51186"/>
    </source>
</evidence>
<evidence type="ECO:0000313" key="5">
    <source>
        <dbReference type="EMBL" id="SNR71905.1"/>
    </source>
</evidence>
<dbReference type="InterPro" id="IPR050832">
    <property type="entry name" value="Bact_Acetyltransf"/>
</dbReference>
<organism evidence="5 6">
    <name type="scientific">Blastococcus mobilis</name>
    <dbReference type="NCBI Taxonomy" id="1938746"/>
    <lineage>
        <taxon>Bacteria</taxon>
        <taxon>Bacillati</taxon>
        <taxon>Actinomycetota</taxon>
        <taxon>Actinomycetes</taxon>
        <taxon>Geodermatophilales</taxon>
        <taxon>Geodermatophilaceae</taxon>
        <taxon>Blastococcus</taxon>
    </lineage>
</organism>
<keyword evidence="1" id="KW-0808">Transferase</keyword>
<feature type="region of interest" description="Disordered" evidence="3">
    <location>
        <begin position="1"/>
        <end position="24"/>
    </location>
</feature>
<name>A0A238YL65_9ACTN</name>
<dbReference type="CDD" id="cd04301">
    <property type="entry name" value="NAT_SF"/>
    <property type="match status" value="1"/>
</dbReference>
<proteinExistence type="predicted"/>
<dbReference type="Gene3D" id="3.40.630.30">
    <property type="match status" value="1"/>
</dbReference>
<accession>A0A238YL65</accession>
<evidence type="ECO:0000313" key="6">
    <source>
        <dbReference type="Proteomes" id="UP000198403"/>
    </source>
</evidence>
<dbReference type="InterPro" id="IPR000182">
    <property type="entry name" value="GNAT_dom"/>
</dbReference>
<feature type="domain" description="N-acetyltransferase" evidence="4">
    <location>
        <begin position="56"/>
        <end position="210"/>
    </location>
</feature>
<dbReference type="Pfam" id="PF00583">
    <property type="entry name" value="Acetyltransf_1"/>
    <property type="match status" value="1"/>
</dbReference>
<dbReference type="Proteomes" id="UP000198403">
    <property type="component" value="Unassembled WGS sequence"/>
</dbReference>
<dbReference type="PROSITE" id="PS51186">
    <property type="entry name" value="GNAT"/>
    <property type="match status" value="2"/>
</dbReference>
<feature type="domain" description="N-acetyltransferase" evidence="4">
    <location>
        <begin position="221"/>
        <end position="377"/>
    </location>
</feature>
<protein>
    <submittedName>
        <fullName evidence="5">Mycothiol synthase</fullName>
    </submittedName>
</protein>
<sequence>MGRCAPTSGCSAGRSGTTPRATPSVCSSVAESGGRDVGGCLASDVVADFPTLPDGLTVRPLAADDVADASALLEAAEELDDTGEHWSPDDLTEWWVNDLVDLERDSLAVTSPDGGFVAWATVLALPTFRDAFRIILEARVHPAWRDRGIGCGLLAWQLERGREVHAERHPESPAVLSVEVYTSMSSLEGLVRRAGLEQERWYFVMERPLTDLPAVPAVEGVQLVPFSWDRDDEVRRAHNAAFTKHHGSADRDETTWRTLFTGQRAFRPELSSLALVDDAVVAYALAYVFEADTAANGYEQVDFGQIGVLPAARGRGLAKAIIATSLRAAAERGCRSAGLQVDSENVTGALRLYEGLGFTKRRTQVSWTRALPAVVSQ</sequence>